<feature type="transmembrane region" description="Helical" evidence="1">
    <location>
        <begin position="79"/>
        <end position="101"/>
    </location>
</feature>
<evidence type="ECO:0000313" key="3">
    <source>
        <dbReference type="Proteomes" id="UP000621540"/>
    </source>
</evidence>
<dbReference type="EMBL" id="JACOQH010000001">
    <property type="protein sequence ID" value="MBC5752816.1"/>
    <property type="molecule type" value="Genomic_DNA"/>
</dbReference>
<gene>
    <name evidence="2" type="ORF">H8Z76_02035</name>
</gene>
<proteinExistence type="predicted"/>
<dbReference type="RefSeq" id="WP_147617835.1">
    <property type="nucleotide sequence ID" value="NZ_JACOQH010000001.1"/>
</dbReference>
<reference evidence="2 3" key="1">
    <citation type="submission" date="2020-08" db="EMBL/GenBank/DDBJ databases">
        <title>Genome public.</title>
        <authorList>
            <person name="Liu C."/>
            <person name="Sun Q."/>
        </authorList>
    </citation>
    <scope>NUCLEOTIDE SEQUENCE [LARGE SCALE GENOMIC DNA]</scope>
    <source>
        <strain evidence="2 3">BX0805</strain>
    </source>
</reference>
<evidence type="ECO:0008006" key="4">
    <source>
        <dbReference type="Google" id="ProtNLM"/>
    </source>
</evidence>
<keyword evidence="3" id="KW-1185">Reference proteome</keyword>
<organism evidence="2 3">
    <name type="scientific">Roseburia yibonii</name>
    <dbReference type="NCBI Taxonomy" id="2763063"/>
    <lineage>
        <taxon>Bacteria</taxon>
        <taxon>Bacillati</taxon>
        <taxon>Bacillota</taxon>
        <taxon>Clostridia</taxon>
        <taxon>Lachnospirales</taxon>
        <taxon>Lachnospiraceae</taxon>
        <taxon>Roseburia</taxon>
    </lineage>
</organism>
<evidence type="ECO:0000313" key="2">
    <source>
        <dbReference type="EMBL" id="MBC5752816.1"/>
    </source>
</evidence>
<comment type="caution">
    <text evidence="2">The sequence shown here is derived from an EMBL/GenBank/DDBJ whole genome shotgun (WGS) entry which is preliminary data.</text>
</comment>
<accession>A0ABR7I7A0</accession>
<keyword evidence="1" id="KW-0472">Membrane</keyword>
<keyword evidence="1" id="KW-0812">Transmembrane</keyword>
<name>A0ABR7I7A0_9FIRM</name>
<sequence length="131" mass="15411">MIDEERVKQMTKMAIYEEGEGKQYVPMTQYFRHDYVGKEMVKSVILGTFAFALFVVIYLSCEMENLMENINSIDLVGFVTGILVKYGIFMAAYLLVTYVVYNVRYSVGRKHVKQFYTHVKKVNKIYEQEEK</sequence>
<protein>
    <recommendedName>
        <fullName evidence="4">DUF3169 family protein</fullName>
    </recommendedName>
</protein>
<evidence type="ECO:0000256" key="1">
    <source>
        <dbReference type="SAM" id="Phobius"/>
    </source>
</evidence>
<feature type="transmembrane region" description="Helical" evidence="1">
    <location>
        <begin position="40"/>
        <end position="59"/>
    </location>
</feature>
<keyword evidence="1" id="KW-1133">Transmembrane helix</keyword>
<dbReference type="Proteomes" id="UP000621540">
    <property type="component" value="Unassembled WGS sequence"/>
</dbReference>